<evidence type="ECO:0000259" key="2">
    <source>
        <dbReference type="Pfam" id="PF12728"/>
    </source>
</evidence>
<protein>
    <submittedName>
        <fullName evidence="3">DNA-binding protein</fullName>
    </submittedName>
</protein>
<evidence type="ECO:0000313" key="4">
    <source>
        <dbReference type="Proteomes" id="UP000322454"/>
    </source>
</evidence>
<reference evidence="3 4" key="1">
    <citation type="submission" date="2019-01" db="EMBL/GenBank/DDBJ databases">
        <title>Insights into ecological role of a new deltaproteobacterial order Candidatus Sinidesulfobacterales (Sva0485) by metagenomics and metatranscriptomics.</title>
        <authorList>
            <person name="Tan S."/>
            <person name="Liu J."/>
            <person name="Fang Y."/>
            <person name="Hedlund B."/>
            <person name="Lian Z.-H."/>
            <person name="Huang L.-Y."/>
            <person name="Li J.-T."/>
            <person name="Huang L.-N."/>
            <person name="Li W.-J."/>
            <person name="Jiang H.-C."/>
            <person name="Dong H.-L."/>
            <person name="Shu W.-S."/>
        </authorList>
    </citation>
    <scope>NUCLEOTIDE SEQUENCE [LARGE SCALE GENOMIC DNA]</scope>
    <source>
        <strain evidence="3">AP4</strain>
    </source>
</reference>
<dbReference type="InterPro" id="IPR009061">
    <property type="entry name" value="DNA-bd_dom_put_sf"/>
</dbReference>
<proteinExistence type="predicted"/>
<dbReference type="EMBL" id="SHMQ01000002">
    <property type="protein sequence ID" value="RZV40181.1"/>
    <property type="molecule type" value="Genomic_DNA"/>
</dbReference>
<feature type="coiled-coil region" evidence="1">
    <location>
        <begin position="24"/>
        <end position="51"/>
    </location>
</feature>
<dbReference type="Proteomes" id="UP000322454">
    <property type="component" value="Unassembled WGS sequence"/>
</dbReference>
<organism evidence="3 4">
    <name type="scientific">Candidatus Acidulodesulfobacterium acidiphilum</name>
    <dbReference type="NCBI Taxonomy" id="2597224"/>
    <lineage>
        <taxon>Bacteria</taxon>
        <taxon>Deltaproteobacteria</taxon>
        <taxon>Candidatus Acidulodesulfobacterales</taxon>
        <taxon>Candidatus Acidulodesulfobacterium</taxon>
    </lineage>
</organism>
<feature type="domain" description="Helix-turn-helix" evidence="2">
    <location>
        <begin position="57"/>
        <end position="102"/>
    </location>
</feature>
<evidence type="ECO:0000256" key="1">
    <source>
        <dbReference type="SAM" id="Coils"/>
    </source>
</evidence>
<gene>
    <name evidence="3" type="ORF">EVJ48_01440</name>
</gene>
<dbReference type="GO" id="GO:0003677">
    <property type="term" value="F:DNA binding"/>
    <property type="evidence" value="ECO:0007669"/>
    <property type="project" value="UniProtKB-KW"/>
</dbReference>
<comment type="caution">
    <text evidence="3">The sequence shown here is derived from an EMBL/GenBank/DDBJ whole genome shotgun (WGS) entry which is preliminary data.</text>
</comment>
<dbReference type="InterPro" id="IPR041657">
    <property type="entry name" value="HTH_17"/>
</dbReference>
<keyword evidence="1" id="KW-0175">Coiled coil</keyword>
<name>A0A520XG62_9DELT</name>
<dbReference type="AlphaFoldDB" id="A0A520XG62"/>
<sequence length="126" mass="14986">METNIQPQSLDLNNLNKENFNPEVEELRQMFKVIISEINELKNQKVEEEKKRLIPFKEVMLILGIGRSKLYDMVAKQEIPSVRIDGSIKFDREDIEKFIQEKKKEKFSFQINVGELRGKKYIKNKK</sequence>
<evidence type="ECO:0000313" key="3">
    <source>
        <dbReference type="EMBL" id="RZV40181.1"/>
    </source>
</evidence>
<dbReference type="SUPFAM" id="SSF46955">
    <property type="entry name" value="Putative DNA-binding domain"/>
    <property type="match status" value="1"/>
</dbReference>
<keyword evidence="3" id="KW-0238">DNA-binding</keyword>
<accession>A0A520XG62</accession>
<dbReference type="Pfam" id="PF12728">
    <property type="entry name" value="HTH_17"/>
    <property type="match status" value="1"/>
</dbReference>